<evidence type="ECO:0000313" key="3">
    <source>
        <dbReference type="EnsemblMetazoa" id="CapteP187293"/>
    </source>
</evidence>
<accession>X1ZK47</accession>
<sequence length="215" mass="24819">MWQVSPGGSATLNNDVTPSTHDIPTEATPFLETTSAVIVLSGSAFIFLVGMAAILLFCYHHHRQKHRKPPPHFNWNLRPRHSMQSSQLWIPMSHRDVVPRHDPIETWQDAHYPRSYFHGKVLPRRHSCHGDPCRGYHGNVDYVCQCEAVSKWPRLVPDYHTYPRKSPNSPMFVNTDSVEKHHLQRTDSNCVLTDEAMYREEFARSDQFYTGSTVL</sequence>
<proteinExistence type="predicted"/>
<feature type="compositionally biased region" description="Polar residues" evidence="1">
    <location>
        <begin position="1"/>
        <end position="22"/>
    </location>
</feature>
<reference evidence="4" key="1">
    <citation type="submission" date="2012-12" db="EMBL/GenBank/DDBJ databases">
        <authorList>
            <person name="Hellsten U."/>
            <person name="Grimwood J."/>
            <person name="Chapman J.A."/>
            <person name="Shapiro H."/>
            <person name="Aerts A."/>
            <person name="Otillar R.P."/>
            <person name="Terry A.Y."/>
            <person name="Boore J.L."/>
            <person name="Simakov O."/>
            <person name="Marletaz F."/>
            <person name="Cho S.-J."/>
            <person name="Edsinger-Gonzales E."/>
            <person name="Havlak P."/>
            <person name="Kuo D.-H."/>
            <person name="Larsson T."/>
            <person name="Lv J."/>
            <person name="Arendt D."/>
            <person name="Savage R."/>
            <person name="Osoegawa K."/>
            <person name="de Jong P."/>
            <person name="Lindberg D.R."/>
            <person name="Seaver E.C."/>
            <person name="Weisblat D.A."/>
            <person name="Putnam N.H."/>
            <person name="Grigoriev I.V."/>
            <person name="Rokhsar D.S."/>
        </authorList>
    </citation>
    <scope>NUCLEOTIDE SEQUENCE</scope>
    <source>
        <strain evidence="4">I ESC-2004</strain>
    </source>
</reference>
<feature type="transmembrane region" description="Helical" evidence="2">
    <location>
        <begin position="36"/>
        <end position="59"/>
    </location>
</feature>
<evidence type="ECO:0000256" key="1">
    <source>
        <dbReference type="SAM" id="MobiDB-lite"/>
    </source>
</evidence>
<keyword evidence="2" id="KW-1133">Transmembrane helix</keyword>
<evidence type="ECO:0000256" key="2">
    <source>
        <dbReference type="SAM" id="Phobius"/>
    </source>
</evidence>
<organism evidence="3 4">
    <name type="scientific">Capitella teleta</name>
    <name type="common">Polychaete worm</name>
    <dbReference type="NCBI Taxonomy" id="283909"/>
    <lineage>
        <taxon>Eukaryota</taxon>
        <taxon>Metazoa</taxon>
        <taxon>Spiralia</taxon>
        <taxon>Lophotrochozoa</taxon>
        <taxon>Annelida</taxon>
        <taxon>Polychaeta</taxon>
        <taxon>Sedentaria</taxon>
        <taxon>Scolecida</taxon>
        <taxon>Capitellidae</taxon>
        <taxon>Capitella</taxon>
    </lineage>
</organism>
<evidence type="ECO:0000313" key="4">
    <source>
        <dbReference type="Proteomes" id="UP000014760"/>
    </source>
</evidence>
<name>X1ZK47_CAPTE</name>
<dbReference type="HOGENOM" id="CLU_1284371_0_0_1"/>
<dbReference type="EMBL" id="AMQN01000116">
    <property type="status" value="NOT_ANNOTATED_CDS"/>
    <property type="molecule type" value="Genomic_DNA"/>
</dbReference>
<reference evidence="4" key="2">
    <citation type="journal article" date="2013" name="Nature">
        <title>Insights into bilaterian evolution from three spiralian genomes.</title>
        <authorList>
            <person name="Simakov O."/>
            <person name="Marletaz F."/>
            <person name="Cho S.J."/>
            <person name="Edsinger-Gonzales E."/>
            <person name="Havlak P."/>
            <person name="Hellsten U."/>
            <person name="Kuo D.H."/>
            <person name="Larsson T."/>
            <person name="Lv J."/>
            <person name="Arendt D."/>
            <person name="Savage R."/>
            <person name="Osoegawa K."/>
            <person name="de Jong P."/>
            <person name="Grimwood J."/>
            <person name="Chapman J.A."/>
            <person name="Shapiro H."/>
            <person name="Aerts A."/>
            <person name="Otillar R.P."/>
            <person name="Terry A.Y."/>
            <person name="Boore J.L."/>
            <person name="Grigoriev I.V."/>
            <person name="Lindberg D.R."/>
            <person name="Seaver E.C."/>
            <person name="Weisblat D.A."/>
            <person name="Putnam N.H."/>
            <person name="Rokhsar D.S."/>
        </authorList>
    </citation>
    <scope>NUCLEOTIDE SEQUENCE</scope>
    <source>
        <strain evidence="4">I ESC-2004</strain>
    </source>
</reference>
<keyword evidence="4" id="KW-1185">Reference proteome</keyword>
<reference evidence="3" key="3">
    <citation type="submission" date="2015-06" db="UniProtKB">
        <authorList>
            <consortium name="EnsemblMetazoa"/>
        </authorList>
    </citation>
    <scope>IDENTIFICATION</scope>
</reference>
<protein>
    <submittedName>
        <fullName evidence="3">Uncharacterized protein</fullName>
    </submittedName>
</protein>
<keyword evidence="2" id="KW-0812">Transmembrane</keyword>
<dbReference type="AlphaFoldDB" id="X1ZK47"/>
<feature type="region of interest" description="Disordered" evidence="1">
    <location>
        <begin position="1"/>
        <end position="23"/>
    </location>
</feature>
<dbReference type="EnsemblMetazoa" id="CapteT187293">
    <property type="protein sequence ID" value="CapteP187293"/>
    <property type="gene ID" value="CapteG187293"/>
</dbReference>
<keyword evidence="2" id="KW-0472">Membrane</keyword>
<dbReference type="Proteomes" id="UP000014760">
    <property type="component" value="Unassembled WGS sequence"/>
</dbReference>